<dbReference type="Proteomes" id="UP000760407">
    <property type="component" value="Unassembled WGS sequence"/>
</dbReference>
<evidence type="ECO:0000259" key="3">
    <source>
        <dbReference type="Pfam" id="PF10145"/>
    </source>
</evidence>
<dbReference type="EMBL" id="JACTSG010000004">
    <property type="protein sequence ID" value="MBK2302428.1"/>
    <property type="molecule type" value="Genomic_DNA"/>
</dbReference>
<sequence>MSNKFAVDAVFRAIDRVTAPVTRMQNRINRMTRATSAHLDSLNRKMDKISVGIKSGITKATVATTGMGFAMADVISTGADFEQTLVNAAAKFPGEIRKGTEEFNLLSQAAQRVGATTEFSASESASALNYLAMAGFDAKSAVSALPGVVNLATAAQIDLASATDIASDSLGAFGLMSKDPLELGKNLSRVNDVLAKTTTTSNTNMEQLFETIKQAGPVATSAGASLETFAAIAGQLANAGIKGSQAGTTMKNMFLSLSAPSTTGAKALEKLGVTTVDSAGNMLDITNIIGQLQNSLDGLGSAERADVLNKIFGKIPIAGVNVLLKTGAKGIKDYTTQLENATGASTKMSDTMRDTLQGRFKSLMSVIESVKISIFSLNSGPLNDVVDRMTNWVRVNKDLIASKIGGFLKFLIDNLGTIVTWVKRIAIGLAVFWTLATALKTIATVMTIVNAVMAMNPIGLIVIAIGALIGAIAAVIYWWDELSSGFMSVASTVSNYLIGGLDRIPNSLKAIGFGIGLLFGPIGWLISAAIAIMSNWGGLRDFFGGLISGVIFYFNKIFNPFERFKQFAQILKLAWEPLKGFFSGFWDSIVIGFQKALDFFNYIDEQISSIAKSIIDKIPGGSWIAEKLGFGGSDDSEKQESKNKISAQVVSPQERIARNIEEKRQSAELTIRDETGRAELSSSLNPTNIIMQRTGAF</sequence>
<protein>
    <submittedName>
        <fullName evidence="4">Phage tail tape measure protein</fullName>
    </submittedName>
</protein>
<evidence type="ECO:0000256" key="2">
    <source>
        <dbReference type="SAM" id="Phobius"/>
    </source>
</evidence>
<feature type="transmembrane region" description="Helical" evidence="2">
    <location>
        <begin position="513"/>
        <end position="536"/>
    </location>
</feature>
<feature type="transmembrane region" description="Helical" evidence="2">
    <location>
        <begin position="485"/>
        <end position="501"/>
    </location>
</feature>
<name>A0ABS1GC70_9GAMM</name>
<reference evidence="4 5" key="1">
    <citation type="submission" date="2020-08" db="EMBL/GenBank/DDBJ databases">
        <title>Comparative genomics of Francisella species.</title>
        <authorList>
            <person name="Sahl J."/>
            <person name="Sjodin A."/>
            <person name="Wagner D."/>
            <person name="Forsman M."/>
        </authorList>
    </citation>
    <scope>NUCLEOTIDE SEQUENCE [LARGE SCALE GENOMIC DNA]</scope>
    <source>
        <strain evidence="4 5">F1093</strain>
    </source>
</reference>
<keyword evidence="5" id="KW-1185">Reference proteome</keyword>
<dbReference type="PANTHER" id="PTHR37813">
    <property type="entry name" value="FELS-2 PROPHAGE PROTEIN"/>
    <property type="match status" value="1"/>
</dbReference>
<feature type="transmembrane region" description="Helical" evidence="2">
    <location>
        <begin position="458"/>
        <end position="479"/>
    </location>
</feature>
<dbReference type="InterPro" id="IPR010090">
    <property type="entry name" value="Phage_tape_meas"/>
</dbReference>
<evidence type="ECO:0000313" key="5">
    <source>
        <dbReference type="Proteomes" id="UP000760407"/>
    </source>
</evidence>
<gene>
    <name evidence="4" type="ORF">IBE52_05840</name>
</gene>
<feature type="transmembrane region" description="Helical" evidence="2">
    <location>
        <begin position="542"/>
        <end position="558"/>
    </location>
</feature>
<keyword evidence="1" id="KW-1188">Viral release from host cell</keyword>
<dbReference type="RefSeq" id="WP_200166580.1">
    <property type="nucleotide sequence ID" value="NZ_JACTSG010000004.1"/>
</dbReference>
<keyword evidence="2" id="KW-0812">Transmembrane</keyword>
<dbReference type="Pfam" id="PF10145">
    <property type="entry name" value="PhageMin_Tail"/>
    <property type="match status" value="1"/>
</dbReference>
<evidence type="ECO:0000256" key="1">
    <source>
        <dbReference type="ARBA" id="ARBA00022612"/>
    </source>
</evidence>
<feature type="transmembrane region" description="Helical" evidence="2">
    <location>
        <begin position="425"/>
        <end position="446"/>
    </location>
</feature>
<feature type="domain" description="Phage tail tape measure protein" evidence="3">
    <location>
        <begin position="108"/>
        <end position="313"/>
    </location>
</feature>
<dbReference type="NCBIfam" id="TIGR01760">
    <property type="entry name" value="tape_meas_TP901"/>
    <property type="match status" value="1"/>
</dbReference>
<comment type="caution">
    <text evidence="4">The sequence shown here is derived from an EMBL/GenBank/DDBJ whole genome shotgun (WGS) entry which is preliminary data.</text>
</comment>
<proteinExistence type="predicted"/>
<accession>A0ABS1GC70</accession>
<keyword evidence="2" id="KW-1133">Transmembrane helix</keyword>
<organism evidence="4 5">
    <name type="scientific">Francisella philomiragia</name>
    <dbReference type="NCBI Taxonomy" id="28110"/>
    <lineage>
        <taxon>Bacteria</taxon>
        <taxon>Pseudomonadati</taxon>
        <taxon>Pseudomonadota</taxon>
        <taxon>Gammaproteobacteria</taxon>
        <taxon>Thiotrichales</taxon>
        <taxon>Francisellaceae</taxon>
        <taxon>Francisella</taxon>
    </lineage>
</organism>
<dbReference type="PANTHER" id="PTHR37813:SF1">
    <property type="entry name" value="FELS-2 PROPHAGE PROTEIN"/>
    <property type="match status" value="1"/>
</dbReference>
<evidence type="ECO:0000313" key="4">
    <source>
        <dbReference type="EMBL" id="MBK2302428.1"/>
    </source>
</evidence>
<keyword evidence="2" id="KW-0472">Membrane</keyword>